<accession>A0A6A5BSD3</accession>
<dbReference type="InterPro" id="IPR000781">
    <property type="entry name" value="ERH"/>
</dbReference>
<name>A0A6A5BSD3_NAEFO</name>
<protein>
    <recommendedName>
        <fullName evidence="4">Enhancer of rudimentary homolog</fullName>
    </recommendedName>
</protein>
<dbReference type="Proteomes" id="UP000444721">
    <property type="component" value="Unassembled WGS sequence"/>
</dbReference>
<dbReference type="Gene3D" id="3.30.2260.10">
    <property type="entry name" value="Enhancer of rudimentary"/>
    <property type="match status" value="1"/>
</dbReference>
<dbReference type="AlphaFoldDB" id="A0A6A5BSD3"/>
<dbReference type="EMBL" id="VFQX01000035">
    <property type="protein sequence ID" value="KAF0977231.1"/>
    <property type="molecule type" value="Genomic_DNA"/>
</dbReference>
<dbReference type="VEuPathDB" id="AmoebaDB:NfTy_063650"/>
<dbReference type="SUPFAM" id="SSF143875">
    <property type="entry name" value="ERH-like"/>
    <property type="match status" value="1"/>
</dbReference>
<evidence type="ECO:0000313" key="3">
    <source>
        <dbReference type="Proteomes" id="UP000444721"/>
    </source>
</evidence>
<dbReference type="Pfam" id="PF01133">
    <property type="entry name" value="ER"/>
    <property type="match status" value="1"/>
</dbReference>
<sequence>MSKGHSILLVQFEKSAQSRTYFDYESVSEMADGVCKLFERSLKKINSSKSKVQYSVADLHDWIDRLTDITCLTFKDAAYIPHDRDWIKKTVYNHLKKTVEKANKSNNNNN</sequence>
<dbReference type="OrthoDB" id="7887808at2759"/>
<dbReference type="PANTHER" id="PTHR12373:SF0">
    <property type="entry name" value="ENHANCER OF RUDIMENTARY HOMOLOG"/>
    <property type="match status" value="1"/>
</dbReference>
<evidence type="ECO:0000256" key="1">
    <source>
        <dbReference type="ARBA" id="ARBA00007491"/>
    </source>
</evidence>
<proteinExistence type="inferred from homology"/>
<dbReference type="InterPro" id="IPR035912">
    <property type="entry name" value="EHR_sf"/>
</dbReference>
<keyword evidence="3" id="KW-1185">Reference proteome</keyword>
<dbReference type="GeneID" id="68111102"/>
<evidence type="ECO:0000313" key="2">
    <source>
        <dbReference type="EMBL" id="KAF0977231.1"/>
    </source>
</evidence>
<gene>
    <name evidence="2" type="ORF">FDP41_003884</name>
</gene>
<dbReference type="OMA" id="ESRTWSD"/>
<dbReference type="PANTHER" id="PTHR12373">
    <property type="entry name" value="ENHANCER OF RUDIMENTARY ERH"/>
    <property type="match status" value="1"/>
</dbReference>
<dbReference type="VEuPathDB" id="AmoebaDB:FDP41_003884"/>
<comment type="caution">
    <text evidence="2">The sequence shown here is derived from an EMBL/GenBank/DDBJ whole genome shotgun (WGS) entry which is preliminary data.</text>
</comment>
<evidence type="ECO:0008006" key="4">
    <source>
        <dbReference type="Google" id="ProtNLM"/>
    </source>
</evidence>
<comment type="similarity">
    <text evidence="1">Belongs to the E(R) family.</text>
</comment>
<reference evidence="2 3" key="1">
    <citation type="journal article" date="2019" name="Sci. Rep.">
        <title>Nanopore sequencing improves the draft genome of the human pathogenic amoeba Naegleria fowleri.</title>
        <authorList>
            <person name="Liechti N."/>
            <person name="Schurch N."/>
            <person name="Bruggmann R."/>
            <person name="Wittwer M."/>
        </authorList>
    </citation>
    <scope>NUCLEOTIDE SEQUENCE [LARGE SCALE GENOMIC DNA]</scope>
    <source>
        <strain evidence="2 3">ATCC 30894</strain>
    </source>
</reference>
<dbReference type="RefSeq" id="XP_044561944.1">
    <property type="nucleotide sequence ID" value="XM_044707237.1"/>
</dbReference>
<organism evidence="2 3">
    <name type="scientific">Naegleria fowleri</name>
    <name type="common">Brain eating amoeba</name>
    <dbReference type="NCBI Taxonomy" id="5763"/>
    <lineage>
        <taxon>Eukaryota</taxon>
        <taxon>Discoba</taxon>
        <taxon>Heterolobosea</taxon>
        <taxon>Tetramitia</taxon>
        <taxon>Eutetramitia</taxon>
        <taxon>Vahlkampfiidae</taxon>
        <taxon>Naegleria</taxon>
    </lineage>
</organism>